<feature type="transmembrane region" description="Helical" evidence="3">
    <location>
        <begin position="191"/>
        <end position="212"/>
    </location>
</feature>
<dbReference type="EMBL" id="MEZY01000050">
    <property type="protein sequence ID" value="OGD62366.1"/>
    <property type="molecule type" value="Genomic_DNA"/>
</dbReference>
<dbReference type="Gene3D" id="2.60.40.420">
    <property type="entry name" value="Cupredoxins - blue copper proteins"/>
    <property type="match status" value="2"/>
</dbReference>
<evidence type="ECO:0000256" key="2">
    <source>
        <dbReference type="SAM" id="MobiDB-lite"/>
    </source>
</evidence>
<accession>A0A1F5E4X1</accession>
<dbReference type="InterPro" id="IPR039447">
    <property type="entry name" value="UreH-like_TM_dom"/>
</dbReference>
<dbReference type="PANTHER" id="PTHR42208">
    <property type="entry name" value="HEAVY METAL TRANSPORTER-RELATED"/>
    <property type="match status" value="1"/>
</dbReference>
<evidence type="ECO:0000259" key="4">
    <source>
        <dbReference type="PROSITE" id="PS50846"/>
    </source>
</evidence>
<evidence type="ECO:0000313" key="6">
    <source>
        <dbReference type="Proteomes" id="UP000178583"/>
    </source>
</evidence>
<protein>
    <recommendedName>
        <fullName evidence="4">HMA domain-containing protein</fullName>
    </recommendedName>
</protein>
<proteinExistence type="predicted"/>
<dbReference type="InterPro" id="IPR036163">
    <property type="entry name" value="HMA_dom_sf"/>
</dbReference>
<dbReference type="Proteomes" id="UP000178583">
    <property type="component" value="Unassembled WGS sequence"/>
</dbReference>
<dbReference type="InterPro" id="IPR006121">
    <property type="entry name" value="HMA_dom"/>
</dbReference>
<evidence type="ECO:0000313" key="5">
    <source>
        <dbReference type="EMBL" id="OGD62366.1"/>
    </source>
</evidence>
<dbReference type="AlphaFoldDB" id="A0A1F5E4X1"/>
<dbReference type="GO" id="GO:0046872">
    <property type="term" value="F:metal ion binding"/>
    <property type="evidence" value="ECO:0007669"/>
    <property type="project" value="UniProtKB-KW"/>
</dbReference>
<dbReference type="PROSITE" id="PS01047">
    <property type="entry name" value="HMA_1"/>
    <property type="match status" value="1"/>
</dbReference>
<feature type="region of interest" description="Disordered" evidence="2">
    <location>
        <begin position="452"/>
        <end position="490"/>
    </location>
</feature>
<dbReference type="SUPFAM" id="SSF49503">
    <property type="entry name" value="Cupredoxins"/>
    <property type="match status" value="1"/>
</dbReference>
<dbReference type="CDD" id="cd00371">
    <property type="entry name" value="HMA"/>
    <property type="match status" value="1"/>
</dbReference>
<feature type="domain" description="HMA" evidence="4">
    <location>
        <begin position="2"/>
        <end position="67"/>
    </location>
</feature>
<feature type="transmembrane region" description="Helical" evidence="3">
    <location>
        <begin position="119"/>
        <end position="144"/>
    </location>
</feature>
<dbReference type="Pfam" id="PF00403">
    <property type="entry name" value="HMA"/>
    <property type="match status" value="1"/>
</dbReference>
<keyword evidence="3" id="KW-0812">Transmembrane</keyword>
<reference evidence="5 6" key="1">
    <citation type="journal article" date="2016" name="Nat. Commun.">
        <title>Thousands of microbial genomes shed light on interconnected biogeochemical processes in an aquifer system.</title>
        <authorList>
            <person name="Anantharaman K."/>
            <person name="Brown C.T."/>
            <person name="Hug L.A."/>
            <person name="Sharon I."/>
            <person name="Castelle C.J."/>
            <person name="Probst A.J."/>
            <person name="Thomas B.C."/>
            <person name="Singh A."/>
            <person name="Wilkins M.J."/>
            <person name="Karaoz U."/>
            <person name="Brodie E.L."/>
            <person name="Williams K.H."/>
            <person name="Hubbard S.S."/>
            <person name="Banfield J.F."/>
        </authorList>
    </citation>
    <scope>NUCLEOTIDE SEQUENCE [LARGE SCALE GENOMIC DNA]</scope>
</reference>
<feature type="compositionally biased region" description="Low complexity" evidence="2">
    <location>
        <begin position="459"/>
        <end position="475"/>
    </location>
</feature>
<dbReference type="InterPro" id="IPR008972">
    <property type="entry name" value="Cupredoxin"/>
</dbReference>
<organism evidence="5 6">
    <name type="scientific">Candidatus Berkelbacteria bacterium RIFOXYA2_FULL_43_10</name>
    <dbReference type="NCBI Taxonomy" id="1797472"/>
    <lineage>
        <taxon>Bacteria</taxon>
        <taxon>Candidatus Berkelbacteria</taxon>
    </lineage>
</organism>
<evidence type="ECO:0000256" key="3">
    <source>
        <dbReference type="SAM" id="Phobius"/>
    </source>
</evidence>
<feature type="transmembrane region" description="Helical" evidence="3">
    <location>
        <begin position="279"/>
        <end position="303"/>
    </location>
</feature>
<dbReference type="SUPFAM" id="SSF55008">
    <property type="entry name" value="HMA, heavy metal-associated domain"/>
    <property type="match status" value="1"/>
</dbReference>
<gene>
    <name evidence="5" type="ORF">A2215_02905</name>
</gene>
<feature type="transmembrane region" description="Helical" evidence="3">
    <location>
        <begin position="315"/>
        <end position="335"/>
    </location>
</feature>
<feature type="transmembrane region" description="Helical" evidence="3">
    <location>
        <begin position="251"/>
        <end position="273"/>
    </location>
</feature>
<dbReference type="PROSITE" id="PS50846">
    <property type="entry name" value="HMA_2"/>
    <property type="match status" value="1"/>
</dbReference>
<feature type="transmembrane region" description="Helical" evidence="3">
    <location>
        <begin position="165"/>
        <end position="185"/>
    </location>
</feature>
<keyword evidence="3" id="KW-1133">Transmembrane helix</keyword>
<dbReference type="InterPro" id="IPR017969">
    <property type="entry name" value="Heavy-metal-associated_CS"/>
</dbReference>
<dbReference type="Pfam" id="PF13473">
    <property type="entry name" value="Cupredoxin_1"/>
    <property type="match status" value="2"/>
</dbReference>
<keyword evidence="3" id="KW-0472">Membrane</keyword>
<keyword evidence="1" id="KW-0479">Metal-binding</keyword>
<feature type="transmembrane region" description="Helical" evidence="3">
    <location>
        <begin position="82"/>
        <end position="99"/>
    </location>
</feature>
<dbReference type="STRING" id="1797472.A2215_02905"/>
<dbReference type="Gene3D" id="3.30.70.100">
    <property type="match status" value="1"/>
</dbReference>
<dbReference type="PANTHER" id="PTHR42208:SF1">
    <property type="entry name" value="HEAVY METAL TRANSPORTER"/>
    <property type="match status" value="1"/>
</dbReference>
<comment type="caution">
    <text evidence="5">The sequence shown here is derived from an EMBL/GenBank/DDBJ whole genome shotgun (WGS) entry which is preliminary data.</text>
</comment>
<name>A0A1F5E4X1_9BACT</name>
<dbReference type="Pfam" id="PF13386">
    <property type="entry name" value="DsbD_2"/>
    <property type="match status" value="1"/>
</dbReference>
<evidence type="ECO:0000256" key="1">
    <source>
        <dbReference type="ARBA" id="ARBA00022723"/>
    </source>
</evidence>
<sequence>MNKTVIPIKGMHCRSCEILVGEKLKEDPNIKNIQVSFKDKEARVYSQHPLDMGKTRRLIAEAGYEVGVDESKSWLSMDTKNYLDLAKSLVVLLILYFIAKKIGLFNINTGTADKPSNLLFVLLIGVTAGLSTCMALVGGLILGISARHAEKHPEATPAQKFRPHLYFNLGRILSYFVLGGLIGLIGKAFQLSGPTLGLATIAVGIVMLILGAQLTEIFPKLSNLSLSLPPSLTRLFGIKERHEREYSHMNSALVGALTFFVPCGFTQAMQLYAISTGSFWAGSLIMAIFALGTAPGLLGIGGLTSTLKGNFAKKFFKFTGLLVIFLAIFNISNGYRLTGFNIFPLDGDPGISSSEDPNVVIENGFQVVRMTQNSGGYSPNKFTVKNNIPVKWIIDSKDSNSCSSSIFMSKKNIKEFLDPGINTVEFTPTETGELKFSCSMGMYSGKFIVVENDAPASTPPDTQSPSSSNQSSQSSIGPNPAPSQTNQGKTQNIKATFDDVSWEAKSDITPNAFSVEADKPVHFEITANAEGVGCMSTIMIPGLVNEPQLLEKGETIKWDFTPKKGTYDITCAMGVSRGKLIAS</sequence>
<dbReference type="InterPro" id="IPR028096">
    <property type="entry name" value="EfeO_Cupredoxin"/>
</dbReference>